<sequence length="1067" mass="117166">MTGPSTLEHPSETMTDQVPVLQRVASPLASHGKRRPSLLHKEPKGNGRSSPGNQKKTQLQDQPSTKRRFSLRDAVRKVLARKHKRAKANDSAAVTEKSVSITPQDTEVHRNEGDGGTPQIATPESPSPLPGPLSDTARGSTGAAPINDIRPPSPALTPPTSSSSKDSIQPASTASLSPRPTGHHRQQDPLLYQSLQDEPEADHGPLLLFEGAPIFYVDESEGKYGNPSVRYQASEPTKSPAYPASSPGDAGNIDHEAFRSCSNRAKQGTGSQHHWLEGPVETPSIVSFFGLEPGSTGWQYFLEAQMEDYELQHGLTCGEIDEYGLEFQAPDSIGVRSIDSTTMVDRLREIGKLHGQGYKLEADIETETRTLYGLLFSKLLYPTRRRSETIKPQELSLESQCRELFKVLEERHVWLDFSRPEERIRLGSILYGNGEEKLLLVLQILLSCELWLRLKILHQNLPEKLELESLYFTPKVNWDLAVAQKWLTNVRIVERPLVANTDMLLPIPPSMQNPNVWHRVFSIDGTKIENDQDSPEGDTYDAFFVPQHLERQLDGLMHFARKIGWPGVEMLEGVIRDKLRDPAGLQTPGSFLSYKTAPNSPSKLTPRSIGGSSGSSYFGYFTSKHTSSAVVRNMGQGGWLSRTYTTGLILPGEGLPHLLMGCLLESDTLALEEIGEQGSMYGGIIRTNLEGCGATSSWWSMNNVVGKVLATENSGSYAGWVGRCAGIYSARKAPQDDEVTVLSAVAAKVVRNLTFASSVDARRNGMRLVEPSGWVDVIADRKSSTKWPPRLLSPGSIELDSKLLSDTSSDANDQAQEDELHFPETTDGLEDFRIQVLGLKFWDCDSPGAISPAELEHGYSSAAPEDPHASGGAVPAYRVEVVFRFPGVYPAPYADAFDSAEDDRVSVMLKHDVSFITSYPCYPPRVGPRVESPVSLSALETVSQDLGPISNSANFVPAGRECRHPIRSSLRYKIVDVCDLHEHSPARRRSATGRSARSASKDKSKLEEYFVTVVRAKDLEADIFVYAKAWCAKWGADAVVARPERTCISCAVREAYALGVDAVITAA</sequence>
<feature type="region of interest" description="Disordered" evidence="1">
    <location>
        <begin position="25"/>
        <end position="186"/>
    </location>
</feature>
<evidence type="ECO:0000256" key="1">
    <source>
        <dbReference type="SAM" id="MobiDB-lite"/>
    </source>
</evidence>
<accession>A0AAD6J4P7</accession>
<name>A0AAD6J4P7_DREDA</name>
<protein>
    <submittedName>
        <fullName evidence="2">Uncharacterized protein</fullName>
    </submittedName>
</protein>
<dbReference type="PANTHER" id="PTHR42345:SF2">
    <property type="entry name" value="HELICASE-LIKE PROTEIN"/>
    <property type="match status" value="1"/>
</dbReference>
<feature type="compositionally biased region" description="Polar residues" evidence="1">
    <location>
        <begin position="47"/>
        <end position="63"/>
    </location>
</feature>
<gene>
    <name evidence="2" type="ORF">Dda_2901</name>
</gene>
<feature type="region of interest" description="Disordered" evidence="1">
    <location>
        <begin position="226"/>
        <end position="255"/>
    </location>
</feature>
<comment type="caution">
    <text evidence="2">The sequence shown here is derived from an EMBL/GenBank/DDBJ whole genome shotgun (WGS) entry which is preliminary data.</text>
</comment>
<keyword evidence="3" id="KW-1185">Reference proteome</keyword>
<organism evidence="2 3">
    <name type="scientific">Drechslerella dactyloides</name>
    <name type="common">Nematode-trapping fungus</name>
    <name type="synonym">Arthrobotrys dactyloides</name>
    <dbReference type="NCBI Taxonomy" id="74499"/>
    <lineage>
        <taxon>Eukaryota</taxon>
        <taxon>Fungi</taxon>
        <taxon>Dikarya</taxon>
        <taxon>Ascomycota</taxon>
        <taxon>Pezizomycotina</taxon>
        <taxon>Orbiliomycetes</taxon>
        <taxon>Orbiliales</taxon>
        <taxon>Orbiliaceae</taxon>
        <taxon>Drechslerella</taxon>
    </lineage>
</organism>
<evidence type="ECO:0000313" key="3">
    <source>
        <dbReference type="Proteomes" id="UP001221413"/>
    </source>
</evidence>
<dbReference type="PANTHER" id="PTHR42345">
    <property type="entry name" value="TPR_REGION DOMAIN-CONTAINING PROTEIN"/>
    <property type="match status" value="1"/>
</dbReference>
<dbReference type="AlphaFoldDB" id="A0AAD6J4P7"/>
<evidence type="ECO:0000313" key="2">
    <source>
        <dbReference type="EMBL" id="KAJ6262096.1"/>
    </source>
</evidence>
<dbReference type="Proteomes" id="UP001221413">
    <property type="component" value="Unassembled WGS sequence"/>
</dbReference>
<dbReference type="EMBL" id="JAQGDS010000003">
    <property type="protein sequence ID" value="KAJ6262096.1"/>
    <property type="molecule type" value="Genomic_DNA"/>
</dbReference>
<reference evidence="2" key="1">
    <citation type="submission" date="2023-01" db="EMBL/GenBank/DDBJ databases">
        <title>The chitinases involved in constricting ring structure development in the nematode-trapping fungus Drechslerella dactyloides.</title>
        <authorList>
            <person name="Wang R."/>
            <person name="Zhang L."/>
            <person name="Tang P."/>
            <person name="Li S."/>
            <person name="Liang L."/>
        </authorList>
    </citation>
    <scope>NUCLEOTIDE SEQUENCE</scope>
    <source>
        <strain evidence="2">YMF1.00031</strain>
    </source>
</reference>
<feature type="compositionally biased region" description="Polar residues" evidence="1">
    <location>
        <begin position="165"/>
        <end position="178"/>
    </location>
</feature>
<proteinExistence type="predicted"/>